<evidence type="ECO:0000256" key="1">
    <source>
        <dbReference type="ARBA" id="ARBA00022801"/>
    </source>
</evidence>
<dbReference type="Gene3D" id="3.40.50.1820">
    <property type="entry name" value="alpha/beta hydrolase"/>
    <property type="match status" value="1"/>
</dbReference>
<name>A0A382C5N8_9ZZZZ</name>
<gene>
    <name evidence="3" type="ORF">METZ01_LOCUS173865</name>
</gene>
<dbReference type="PANTHER" id="PTHR48081:SF6">
    <property type="entry name" value="PEPTIDASE S9 PROLYL OLIGOPEPTIDASE CATALYTIC DOMAIN-CONTAINING PROTEIN"/>
    <property type="match status" value="1"/>
</dbReference>
<dbReference type="AlphaFoldDB" id="A0A382C5N8"/>
<dbReference type="InterPro" id="IPR029058">
    <property type="entry name" value="AB_hydrolase_fold"/>
</dbReference>
<dbReference type="SUPFAM" id="SSF53474">
    <property type="entry name" value="alpha/beta-Hydrolases"/>
    <property type="match status" value="1"/>
</dbReference>
<proteinExistence type="predicted"/>
<dbReference type="PANTHER" id="PTHR48081">
    <property type="entry name" value="AB HYDROLASE SUPERFAMILY PROTEIN C4A8.06C"/>
    <property type="match status" value="1"/>
</dbReference>
<sequence>MKTKRIPGFVLLLVALGFPGSLTAQAPATESEADVQVTPDVVYGHKDGMALTFDVFRPSNAHGGAVLYMVSGGWVSRWSPPEWLIARSFGGLLEKGLTVMAVRHGSAPRYKVPEAEADVRRALRYIRLHSEELGIDEDRLGVYGGSAGGHLSLMLGLASDDGVIDSSDEILRTPARVAAVVAYYPPVDLRTIVGPSERFPALDFSEDQAASISPILFASSDDPPTLLIHGDADMLVNVQNSEVMFEALQGEGVES</sequence>
<evidence type="ECO:0000313" key="3">
    <source>
        <dbReference type="EMBL" id="SVB21011.1"/>
    </source>
</evidence>
<feature type="non-terminal residue" evidence="3">
    <location>
        <position position="255"/>
    </location>
</feature>
<dbReference type="ESTHER" id="9bact-a0a2e9lut3">
    <property type="family name" value="BD-FAE"/>
</dbReference>
<accession>A0A382C5N8</accession>
<dbReference type="InterPro" id="IPR050300">
    <property type="entry name" value="GDXG_lipolytic_enzyme"/>
</dbReference>
<keyword evidence="1" id="KW-0378">Hydrolase</keyword>
<dbReference type="Pfam" id="PF20434">
    <property type="entry name" value="BD-FAE"/>
    <property type="match status" value="1"/>
</dbReference>
<feature type="domain" description="BD-FAE-like" evidence="2">
    <location>
        <begin position="54"/>
        <end position="248"/>
    </location>
</feature>
<dbReference type="EMBL" id="UINC01032787">
    <property type="protein sequence ID" value="SVB21011.1"/>
    <property type="molecule type" value="Genomic_DNA"/>
</dbReference>
<organism evidence="3">
    <name type="scientific">marine metagenome</name>
    <dbReference type="NCBI Taxonomy" id="408172"/>
    <lineage>
        <taxon>unclassified sequences</taxon>
        <taxon>metagenomes</taxon>
        <taxon>ecological metagenomes</taxon>
    </lineage>
</organism>
<evidence type="ECO:0000259" key="2">
    <source>
        <dbReference type="Pfam" id="PF20434"/>
    </source>
</evidence>
<dbReference type="InterPro" id="IPR049492">
    <property type="entry name" value="BD-FAE-like_dom"/>
</dbReference>
<reference evidence="3" key="1">
    <citation type="submission" date="2018-05" db="EMBL/GenBank/DDBJ databases">
        <authorList>
            <person name="Lanie J.A."/>
            <person name="Ng W.-L."/>
            <person name="Kazmierczak K.M."/>
            <person name="Andrzejewski T.M."/>
            <person name="Davidsen T.M."/>
            <person name="Wayne K.J."/>
            <person name="Tettelin H."/>
            <person name="Glass J.I."/>
            <person name="Rusch D."/>
            <person name="Podicherti R."/>
            <person name="Tsui H.-C.T."/>
            <person name="Winkler M.E."/>
        </authorList>
    </citation>
    <scope>NUCLEOTIDE SEQUENCE</scope>
</reference>
<dbReference type="GO" id="GO:0016787">
    <property type="term" value="F:hydrolase activity"/>
    <property type="evidence" value="ECO:0007669"/>
    <property type="project" value="UniProtKB-KW"/>
</dbReference>
<protein>
    <recommendedName>
        <fullName evidence="2">BD-FAE-like domain-containing protein</fullName>
    </recommendedName>
</protein>